<keyword evidence="1" id="KW-0732">Signal</keyword>
<reference evidence="3" key="2">
    <citation type="submission" date="2023-07" db="EMBL/GenBank/DDBJ databases">
        <authorList>
            <person name="Sun H."/>
        </authorList>
    </citation>
    <scope>NUCLEOTIDE SEQUENCE</scope>
    <source>
        <strain evidence="3">05753</strain>
    </source>
</reference>
<comment type="caution">
    <text evidence="3">The sequence shown here is derived from an EMBL/GenBank/DDBJ whole genome shotgun (WGS) entry which is preliminary data.</text>
</comment>
<dbReference type="Pfam" id="PF13449">
    <property type="entry name" value="Phytase-like"/>
    <property type="match status" value="1"/>
</dbReference>
<feature type="signal peptide" evidence="1">
    <location>
        <begin position="1"/>
        <end position="23"/>
    </location>
</feature>
<dbReference type="PIRSF" id="PIRSF031900">
    <property type="entry name" value="UCP031900"/>
    <property type="match status" value="1"/>
</dbReference>
<keyword evidence="4" id="KW-1185">Reference proteome</keyword>
<accession>A0ABT8T050</accession>
<feature type="chain" id="PRO_5045290378" evidence="1">
    <location>
        <begin position="24"/>
        <end position="334"/>
    </location>
</feature>
<protein>
    <submittedName>
        <fullName evidence="3">Esterase-like activity of phytase family protein</fullName>
    </submittedName>
</protein>
<feature type="domain" description="Phytase-like" evidence="2">
    <location>
        <begin position="68"/>
        <end position="319"/>
    </location>
</feature>
<evidence type="ECO:0000259" key="2">
    <source>
        <dbReference type="Pfam" id="PF13449"/>
    </source>
</evidence>
<dbReference type="EMBL" id="JAUKWQ010000006">
    <property type="protein sequence ID" value="MDO1584087.1"/>
    <property type="molecule type" value="Genomic_DNA"/>
</dbReference>
<sequence>MRHTILRSLVLLAPLLGAAQSFAAEPDTVSAPVVARRIETFKPGSDETRFGKLEFLGGLELTSRESLFGSMSSIRFRADGRSFVSVLDTGHWLTGRIERDDKGRLSGLGAVAITPMRDASGDEPRYKGDIDAEGVTIRPGQVLVSFERKHRVDVYPDPGFEQAKPLRTLDILIPKKELKGNGSLETVVMAPAAGPLAGAPVIVAERSVDKAGNLYAAILEGPRKGQFKVVRNDPWDVTDGAFLPSGDLLLLERRFSFIGGVGMRMRRIPVEAIKPGALVDGPVLIETDMSEQIDNMEGIDVVAGADGHPHVILVSDDNHSILQRSLMLEFRLTE</sequence>
<organism evidence="3 4">
    <name type="scientific">Rhizobium oryzicola</name>
    <dbReference type="NCBI Taxonomy" id="1232668"/>
    <lineage>
        <taxon>Bacteria</taxon>
        <taxon>Pseudomonadati</taxon>
        <taxon>Pseudomonadota</taxon>
        <taxon>Alphaproteobacteria</taxon>
        <taxon>Hyphomicrobiales</taxon>
        <taxon>Rhizobiaceae</taxon>
        <taxon>Rhizobium/Agrobacterium group</taxon>
        <taxon>Rhizobium</taxon>
    </lineage>
</organism>
<dbReference type="Proteomes" id="UP001169006">
    <property type="component" value="Unassembled WGS sequence"/>
</dbReference>
<evidence type="ECO:0000313" key="3">
    <source>
        <dbReference type="EMBL" id="MDO1584087.1"/>
    </source>
</evidence>
<proteinExistence type="predicted"/>
<evidence type="ECO:0000256" key="1">
    <source>
        <dbReference type="SAM" id="SignalP"/>
    </source>
</evidence>
<name>A0ABT8T050_9HYPH</name>
<reference evidence="3" key="1">
    <citation type="journal article" date="2015" name="Int. J. Syst. Evol. Microbiol.">
        <title>Rhizobium oryzicola sp. nov., potential plant-growth-promoting endophytic bacteria isolated from rice roots.</title>
        <authorList>
            <person name="Zhang X.X."/>
            <person name="Gao J.S."/>
            <person name="Cao Y.H."/>
            <person name="Sheirdil R.A."/>
            <person name="Wang X.C."/>
            <person name="Zhang L."/>
        </authorList>
    </citation>
    <scope>NUCLEOTIDE SEQUENCE</scope>
    <source>
        <strain evidence="3">05753</strain>
    </source>
</reference>
<evidence type="ECO:0000313" key="4">
    <source>
        <dbReference type="Proteomes" id="UP001169006"/>
    </source>
</evidence>
<dbReference type="InterPro" id="IPR027372">
    <property type="entry name" value="Phytase-like_dom"/>
</dbReference>
<dbReference type="InterPro" id="IPR014567">
    <property type="entry name" value="UCP031900"/>
</dbReference>
<gene>
    <name evidence="3" type="ORF">Q2T52_18540</name>
</gene>